<dbReference type="EMBL" id="OOIL02000252">
    <property type="protein sequence ID" value="VFQ62984.1"/>
    <property type="molecule type" value="Genomic_DNA"/>
</dbReference>
<name>A0A484KGF0_9ASTE</name>
<feature type="region of interest" description="Disordered" evidence="1">
    <location>
        <begin position="1"/>
        <end position="57"/>
    </location>
</feature>
<evidence type="ECO:0000313" key="3">
    <source>
        <dbReference type="Proteomes" id="UP000595140"/>
    </source>
</evidence>
<reference evidence="2 3" key="1">
    <citation type="submission" date="2018-04" db="EMBL/GenBank/DDBJ databases">
        <authorList>
            <person name="Vogel A."/>
        </authorList>
    </citation>
    <scope>NUCLEOTIDE SEQUENCE [LARGE SCALE GENOMIC DNA]</scope>
</reference>
<evidence type="ECO:0000313" key="2">
    <source>
        <dbReference type="EMBL" id="VFQ62984.1"/>
    </source>
</evidence>
<dbReference type="AlphaFoldDB" id="A0A484KGF0"/>
<proteinExistence type="predicted"/>
<organism evidence="2 3">
    <name type="scientific">Cuscuta campestris</name>
    <dbReference type="NCBI Taxonomy" id="132261"/>
    <lineage>
        <taxon>Eukaryota</taxon>
        <taxon>Viridiplantae</taxon>
        <taxon>Streptophyta</taxon>
        <taxon>Embryophyta</taxon>
        <taxon>Tracheophyta</taxon>
        <taxon>Spermatophyta</taxon>
        <taxon>Magnoliopsida</taxon>
        <taxon>eudicotyledons</taxon>
        <taxon>Gunneridae</taxon>
        <taxon>Pentapetalae</taxon>
        <taxon>asterids</taxon>
        <taxon>lamiids</taxon>
        <taxon>Solanales</taxon>
        <taxon>Convolvulaceae</taxon>
        <taxon>Cuscuteae</taxon>
        <taxon>Cuscuta</taxon>
        <taxon>Cuscuta subgen. Grammica</taxon>
        <taxon>Cuscuta sect. Cleistogrammica</taxon>
    </lineage>
</organism>
<feature type="compositionally biased region" description="Basic and acidic residues" evidence="1">
    <location>
        <begin position="128"/>
        <end position="141"/>
    </location>
</feature>
<accession>A0A484KGF0</accession>
<feature type="region of interest" description="Disordered" evidence="1">
    <location>
        <begin position="128"/>
        <end position="147"/>
    </location>
</feature>
<gene>
    <name evidence="2" type="ORF">CCAM_LOCUS4760</name>
</gene>
<sequence length="147" mass="15831">MSSIRHGGAATRRRGKTPVVEATSAARRLGTVVGGADPGGERRTSGEGEASATGWGRTTCDRRLVQAAIEMMKMKVTMKVCGSQIRTEEAFRGVTVSLLEVTFPEDAESAMVAGVEEKTAVEKRGRLAENQEKEEEREALRIRAPIA</sequence>
<dbReference type="Proteomes" id="UP000595140">
    <property type="component" value="Unassembled WGS sequence"/>
</dbReference>
<evidence type="ECO:0000256" key="1">
    <source>
        <dbReference type="SAM" id="MobiDB-lite"/>
    </source>
</evidence>
<keyword evidence="3" id="KW-1185">Reference proteome</keyword>
<protein>
    <submittedName>
        <fullName evidence="2">Uncharacterized protein</fullName>
    </submittedName>
</protein>